<evidence type="ECO:0000313" key="1">
    <source>
        <dbReference type="EMBL" id="GHD54334.1"/>
    </source>
</evidence>
<comment type="caution">
    <text evidence="1">The sequence shown here is derived from an EMBL/GenBank/DDBJ whole genome shotgun (WGS) entry which is preliminary data.</text>
</comment>
<reference evidence="1" key="1">
    <citation type="journal article" date="2014" name="Int. J. Syst. Evol. Microbiol.">
        <title>Complete genome sequence of Corynebacterium casei LMG S-19264T (=DSM 44701T), isolated from a smear-ripened cheese.</title>
        <authorList>
            <consortium name="US DOE Joint Genome Institute (JGI-PGF)"/>
            <person name="Walter F."/>
            <person name="Albersmeier A."/>
            <person name="Kalinowski J."/>
            <person name="Ruckert C."/>
        </authorList>
    </citation>
    <scope>NUCLEOTIDE SEQUENCE</scope>
    <source>
        <strain evidence="1">KCTC 42651</strain>
    </source>
</reference>
<protein>
    <recommendedName>
        <fullName evidence="3">Esterase</fullName>
    </recommendedName>
</protein>
<organism evidence="1 2">
    <name type="scientific">Thalassobaculum fulvum</name>
    <dbReference type="NCBI Taxonomy" id="1633335"/>
    <lineage>
        <taxon>Bacteria</taxon>
        <taxon>Pseudomonadati</taxon>
        <taxon>Pseudomonadota</taxon>
        <taxon>Alphaproteobacteria</taxon>
        <taxon>Rhodospirillales</taxon>
        <taxon>Thalassobaculaceae</taxon>
        <taxon>Thalassobaculum</taxon>
    </lineage>
</organism>
<dbReference type="AlphaFoldDB" id="A0A918XU15"/>
<proteinExistence type="predicted"/>
<name>A0A918XU15_9PROT</name>
<reference evidence="1" key="2">
    <citation type="submission" date="2020-09" db="EMBL/GenBank/DDBJ databases">
        <authorList>
            <person name="Sun Q."/>
            <person name="Kim S."/>
        </authorList>
    </citation>
    <scope>NUCLEOTIDE SEQUENCE</scope>
    <source>
        <strain evidence="1">KCTC 42651</strain>
    </source>
</reference>
<evidence type="ECO:0000313" key="2">
    <source>
        <dbReference type="Proteomes" id="UP000630353"/>
    </source>
</evidence>
<gene>
    <name evidence="1" type="ORF">GCM10017083_31730</name>
</gene>
<dbReference type="EMBL" id="BMZS01000007">
    <property type="protein sequence ID" value="GHD54334.1"/>
    <property type="molecule type" value="Genomic_DNA"/>
</dbReference>
<dbReference type="Proteomes" id="UP000630353">
    <property type="component" value="Unassembled WGS sequence"/>
</dbReference>
<evidence type="ECO:0008006" key="3">
    <source>
        <dbReference type="Google" id="ProtNLM"/>
    </source>
</evidence>
<dbReference type="RefSeq" id="WP_229837251.1">
    <property type="nucleotide sequence ID" value="NZ_BMZS01000007.1"/>
</dbReference>
<sequence length="244" mass="27191">MRRLRRVERPEPAFGGLIEGLRTLGQSGELWRTIRDYLGLGRSRRREPVADRETLRRFLATRASHVAQISLYGYLRTRAGMRYPELFDDDGFVHSINIAKWQMWLACLSDLAVFAGGLMARDLPSAVPEIGAAVREAVAEILAETGKPTDSGPAFEESARAVLARIEACDWTAVTDDAAAFVESPPALVRWAPIVDELKELDEPIVLNSVRFRWREVRQNLRDTLDTAAVLRDGQREAGATGSC</sequence>
<accession>A0A918XU15</accession>
<keyword evidence="2" id="KW-1185">Reference proteome</keyword>